<dbReference type="InterPro" id="IPR000523">
    <property type="entry name" value="Mg_chelatse_chII-like_cat_dom"/>
</dbReference>
<evidence type="ECO:0000256" key="1">
    <source>
        <dbReference type="ARBA" id="ARBA00006354"/>
    </source>
</evidence>
<dbReference type="InterPro" id="IPR014721">
    <property type="entry name" value="Ribsml_uS5_D2-typ_fold_subgr"/>
</dbReference>
<dbReference type="Gene3D" id="3.30.230.10">
    <property type="match status" value="1"/>
</dbReference>
<dbReference type="Pfam" id="PF01078">
    <property type="entry name" value="Mg_chelatase"/>
    <property type="match status" value="1"/>
</dbReference>
<dbReference type="SMART" id="SM00382">
    <property type="entry name" value="AAA"/>
    <property type="match status" value="1"/>
</dbReference>
<accession>A0A2M8KWB4</accession>
<dbReference type="PANTHER" id="PTHR32039">
    <property type="entry name" value="MAGNESIUM-CHELATASE SUBUNIT CHLI"/>
    <property type="match status" value="1"/>
</dbReference>
<dbReference type="GO" id="GO:0005524">
    <property type="term" value="F:ATP binding"/>
    <property type="evidence" value="ECO:0007669"/>
    <property type="project" value="UniProtKB-KW"/>
</dbReference>
<protein>
    <submittedName>
        <fullName evidence="5">Magnesium chelatase</fullName>
    </submittedName>
</protein>
<sequence length="507" mass="55093">MSVKIHSAEIVGIDGAIIDVEIDLSPGLHTFSIVGLADKAVDESRHRIAAAIKNFGARPPHKKNNRVTVSLAPADLKKEGPAFDLPIALAYLLVSEQAIFTPEGKLFLGELALDGTLRPVKGTLSLAIAAQKYGYKELYVPYGNGMEAALVNGITVYEARHLKDIVYHLEGSSPLSPVPITSTEKKSTEHHADFSYIKGQEAAKRGLEIAAAGGHNIALSGPPGSGKTLLSRALPSILPPPEREEIMEITQIHSIAGIYPPHEGIITERPFRSPHHTASHVALVGGGTTPRPGEITLAHRGILFLDEFPEFEKRVLEALRQPLEDGVISISRARGSITFPARIMLVAAMNPCPCGNTGSAKKECICPPHAIDRYARRISGPIMDRIDMWLTVDAVEHDKLSLSKNGEPSSTIRDRVEKARIIQKDRLKKTPYITNSDIGAKHIQTLCVLSSKADATLQNAASALELSARSYHRVIKIARTIADLAGENIISENHILEAIQYRPRKQE</sequence>
<keyword evidence="3" id="KW-0067">ATP-binding</keyword>
<dbReference type="SUPFAM" id="SSF54211">
    <property type="entry name" value="Ribosomal protein S5 domain 2-like"/>
    <property type="match status" value="1"/>
</dbReference>
<dbReference type="Gene3D" id="3.40.50.300">
    <property type="entry name" value="P-loop containing nucleotide triphosphate hydrolases"/>
    <property type="match status" value="1"/>
</dbReference>
<dbReference type="InterPro" id="IPR027417">
    <property type="entry name" value="P-loop_NTPase"/>
</dbReference>
<evidence type="ECO:0000313" key="5">
    <source>
        <dbReference type="EMBL" id="PJE64191.1"/>
    </source>
</evidence>
<name>A0A2M8KWB4_9BACT</name>
<evidence type="ECO:0000313" key="6">
    <source>
        <dbReference type="Proteomes" id="UP000229098"/>
    </source>
</evidence>
<dbReference type="InterPro" id="IPR001208">
    <property type="entry name" value="MCM_dom"/>
</dbReference>
<dbReference type="InterPro" id="IPR025158">
    <property type="entry name" value="Mg_chelat-rel_C"/>
</dbReference>
<keyword evidence="2" id="KW-0547">Nucleotide-binding</keyword>
<evidence type="ECO:0000256" key="2">
    <source>
        <dbReference type="ARBA" id="ARBA00022741"/>
    </source>
</evidence>
<dbReference type="InterPro" id="IPR020568">
    <property type="entry name" value="Ribosomal_Su5_D2-typ_SF"/>
</dbReference>
<dbReference type="InterPro" id="IPR004482">
    <property type="entry name" value="Mg_chelat-rel"/>
</dbReference>
<evidence type="ECO:0000259" key="4">
    <source>
        <dbReference type="PROSITE" id="PS50051"/>
    </source>
</evidence>
<comment type="similarity">
    <text evidence="1">Belongs to the Mg-chelatase subunits D/I family. ComM subfamily.</text>
</comment>
<dbReference type="EMBL" id="PFEF01000008">
    <property type="protein sequence ID" value="PJE64191.1"/>
    <property type="molecule type" value="Genomic_DNA"/>
</dbReference>
<reference evidence="6" key="1">
    <citation type="submission" date="2017-09" db="EMBL/GenBank/DDBJ databases">
        <title>Depth-based differentiation of microbial function through sediment-hosted aquifers and enrichment of novel symbionts in the deep terrestrial subsurface.</title>
        <authorList>
            <person name="Probst A.J."/>
            <person name="Ladd B."/>
            <person name="Jarett J.K."/>
            <person name="Geller-Mcgrath D.E."/>
            <person name="Sieber C.M.K."/>
            <person name="Emerson J.B."/>
            <person name="Anantharaman K."/>
            <person name="Thomas B.C."/>
            <person name="Malmstrom R."/>
            <person name="Stieglmeier M."/>
            <person name="Klingl A."/>
            <person name="Woyke T."/>
            <person name="Ryan C.M."/>
            <person name="Banfield J.F."/>
        </authorList>
    </citation>
    <scope>NUCLEOTIDE SEQUENCE [LARGE SCALE GENOMIC DNA]</scope>
</reference>
<dbReference type="PROSITE" id="PS50051">
    <property type="entry name" value="MCM_2"/>
    <property type="match status" value="1"/>
</dbReference>
<dbReference type="AlphaFoldDB" id="A0A2M8KWB4"/>
<comment type="caution">
    <text evidence="5">The sequence shown here is derived from an EMBL/GenBank/DDBJ whole genome shotgun (WGS) entry which is preliminary data.</text>
</comment>
<organism evidence="5 6">
    <name type="scientific">Candidatus Ryanbacteria bacterium CG10_big_fil_rev_8_21_14_0_10_43_42</name>
    <dbReference type="NCBI Taxonomy" id="1974864"/>
    <lineage>
        <taxon>Bacteria</taxon>
        <taxon>Candidatus Ryaniibacteriota</taxon>
    </lineage>
</organism>
<evidence type="ECO:0000256" key="3">
    <source>
        <dbReference type="ARBA" id="ARBA00022840"/>
    </source>
</evidence>
<dbReference type="NCBIfam" id="TIGR00368">
    <property type="entry name" value="YifB family Mg chelatase-like AAA ATPase"/>
    <property type="match status" value="1"/>
</dbReference>
<feature type="domain" description="MCM C-terminal AAA(+) ATPase" evidence="4">
    <location>
        <begin position="293"/>
        <end position="351"/>
    </location>
</feature>
<dbReference type="InterPro" id="IPR003593">
    <property type="entry name" value="AAA+_ATPase"/>
</dbReference>
<dbReference type="SUPFAM" id="SSF52540">
    <property type="entry name" value="P-loop containing nucleoside triphosphate hydrolases"/>
    <property type="match status" value="1"/>
</dbReference>
<dbReference type="Pfam" id="PF13335">
    <property type="entry name" value="Mg_chelatase_C"/>
    <property type="match status" value="1"/>
</dbReference>
<dbReference type="PANTHER" id="PTHR32039:SF7">
    <property type="entry name" value="COMPETENCE PROTEIN COMM"/>
    <property type="match status" value="1"/>
</dbReference>
<dbReference type="Proteomes" id="UP000229098">
    <property type="component" value="Unassembled WGS sequence"/>
</dbReference>
<dbReference type="GO" id="GO:0003677">
    <property type="term" value="F:DNA binding"/>
    <property type="evidence" value="ECO:0007669"/>
    <property type="project" value="InterPro"/>
</dbReference>
<gene>
    <name evidence="5" type="ORF">COU90_03780</name>
</gene>
<dbReference type="Pfam" id="PF13541">
    <property type="entry name" value="ChlI"/>
    <property type="match status" value="1"/>
</dbReference>
<dbReference type="InterPro" id="IPR045006">
    <property type="entry name" value="CHLI-like"/>
</dbReference>
<dbReference type="CDD" id="cd00267">
    <property type="entry name" value="ABC_ATPase"/>
    <property type="match status" value="1"/>
</dbReference>
<proteinExistence type="inferred from homology"/>